<protein>
    <submittedName>
        <fullName evidence="2">Uncharacterized protein</fullName>
    </submittedName>
</protein>
<accession>A0A517QZ36</accession>
<keyword evidence="1" id="KW-1133">Transmembrane helix</keyword>
<keyword evidence="1" id="KW-0472">Membrane</keyword>
<evidence type="ECO:0000313" key="3">
    <source>
        <dbReference type="Proteomes" id="UP000317318"/>
    </source>
</evidence>
<feature type="transmembrane region" description="Helical" evidence="1">
    <location>
        <begin position="21"/>
        <end position="39"/>
    </location>
</feature>
<dbReference type="Proteomes" id="UP000317318">
    <property type="component" value="Chromosome"/>
</dbReference>
<sequence>MKDAQILRWTSSPLIDLARQLVFFYAVLATCYWSGIWVISSDGLYLPICNAVLAITVLRLPSCRFTRQNLIGIALSLAALSTQTTVSRPIEFDTMTPVRPECLVVLLFAMLVLEFIEQVGSGGRAGQSRGGDEE</sequence>
<proteinExistence type="predicted"/>
<gene>
    <name evidence="2" type="ORF">Pan189_12790</name>
</gene>
<evidence type="ECO:0000313" key="2">
    <source>
        <dbReference type="EMBL" id="QDT36915.1"/>
    </source>
</evidence>
<keyword evidence="1" id="KW-0812">Transmembrane</keyword>
<dbReference type="EMBL" id="CP036268">
    <property type="protein sequence ID" value="QDT36915.1"/>
    <property type="molecule type" value="Genomic_DNA"/>
</dbReference>
<dbReference type="RefSeq" id="WP_145363076.1">
    <property type="nucleotide sequence ID" value="NZ_CP036268.1"/>
</dbReference>
<organism evidence="2 3">
    <name type="scientific">Stratiformator vulcanicus</name>
    <dbReference type="NCBI Taxonomy" id="2527980"/>
    <lineage>
        <taxon>Bacteria</taxon>
        <taxon>Pseudomonadati</taxon>
        <taxon>Planctomycetota</taxon>
        <taxon>Planctomycetia</taxon>
        <taxon>Planctomycetales</taxon>
        <taxon>Planctomycetaceae</taxon>
        <taxon>Stratiformator</taxon>
    </lineage>
</organism>
<keyword evidence="3" id="KW-1185">Reference proteome</keyword>
<evidence type="ECO:0000256" key="1">
    <source>
        <dbReference type="SAM" id="Phobius"/>
    </source>
</evidence>
<dbReference type="KEGG" id="svp:Pan189_12790"/>
<reference evidence="2 3" key="1">
    <citation type="submission" date="2019-02" db="EMBL/GenBank/DDBJ databases">
        <title>Deep-cultivation of Planctomycetes and their phenomic and genomic characterization uncovers novel biology.</title>
        <authorList>
            <person name="Wiegand S."/>
            <person name="Jogler M."/>
            <person name="Boedeker C."/>
            <person name="Pinto D."/>
            <person name="Vollmers J."/>
            <person name="Rivas-Marin E."/>
            <person name="Kohn T."/>
            <person name="Peeters S.H."/>
            <person name="Heuer A."/>
            <person name="Rast P."/>
            <person name="Oberbeckmann S."/>
            <person name="Bunk B."/>
            <person name="Jeske O."/>
            <person name="Meyerdierks A."/>
            <person name="Storesund J.E."/>
            <person name="Kallscheuer N."/>
            <person name="Luecker S."/>
            <person name="Lage O.M."/>
            <person name="Pohl T."/>
            <person name="Merkel B.J."/>
            <person name="Hornburger P."/>
            <person name="Mueller R.-W."/>
            <person name="Bruemmer F."/>
            <person name="Labrenz M."/>
            <person name="Spormann A.M."/>
            <person name="Op den Camp H."/>
            <person name="Overmann J."/>
            <person name="Amann R."/>
            <person name="Jetten M.S.M."/>
            <person name="Mascher T."/>
            <person name="Medema M.H."/>
            <person name="Devos D.P."/>
            <person name="Kaster A.-K."/>
            <person name="Ovreas L."/>
            <person name="Rohde M."/>
            <person name="Galperin M.Y."/>
            <person name="Jogler C."/>
        </authorList>
    </citation>
    <scope>NUCLEOTIDE SEQUENCE [LARGE SCALE GENOMIC DNA]</scope>
    <source>
        <strain evidence="2 3">Pan189</strain>
    </source>
</reference>
<feature type="transmembrane region" description="Helical" evidence="1">
    <location>
        <begin position="45"/>
        <end position="62"/>
    </location>
</feature>
<name>A0A517QZ36_9PLAN</name>
<dbReference type="AlphaFoldDB" id="A0A517QZ36"/>